<dbReference type="GO" id="GO:0004771">
    <property type="term" value="F:sterol ester esterase activity"/>
    <property type="evidence" value="ECO:0007669"/>
    <property type="project" value="TreeGrafter"/>
</dbReference>
<accession>A0A5N6KRD8</accession>
<dbReference type="PANTHER" id="PTHR23025">
    <property type="entry name" value="TRIACYLGLYCEROL LIPASE"/>
    <property type="match status" value="1"/>
</dbReference>
<dbReference type="InterPro" id="IPR029058">
    <property type="entry name" value="AB_hydrolase_fold"/>
</dbReference>
<comment type="similarity">
    <text evidence="1">Belongs to the 'GDXG' lipolytic enzyme family.</text>
</comment>
<dbReference type="AlphaFoldDB" id="A0A5N6KRD8"/>
<proteinExistence type="inferred from homology"/>
<dbReference type="Pfam" id="PF07859">
    <property type="entry name" value="Abhydrolase_3"/>
    <property type="match status" value="2"/>
</dbReference>
<evidence type="ECO:0000256" key="1">
    <source>
        <dbReference type="ARBA" id="ARBA00010515"/>
    </source>
</evidence>
<keyword evidence="5" id="KW-1185">Reference proteome</keyword>
<evidence type="ECO:0000259" key="3">
    <source>
        <dbReference type="Pfam" id="PF07859"/>
    </source>
</evidence>
<dbReference type="PANTHER" id="PTHR23025:SF4">
    <property type="entry name" value="ALPHA_BETA HYDROLASE FOLD-3 DOMAIN-CONTAINING PROTEIN"/>
    <property type="match status" value="1"/>
</dbReference>
<dbReference type="Proteomes" id="UP000327013">
    <property type="component" value="Unassembled WGS sequence"/>
</dbReference>
<feature type="region of interest" description="Disordered" evidence="2">
    <location>
        <begin position="246"/>
        <end position="267"/>
    </location>
</feature>
<feature type="domain" description="Alpha/beta hydrolase fold-3" evidence="3">
    <location>
        <begin position="118"/>
        <end position="225"/>
    </location>
</feature>
<feature type="domain" description="Alpha/beta hydrolase fold-3" evidence="3">
    <location>
        <begin position="276"/>
        <end position="393"/>
    </location>
</feature>
<reference evidence="4 5" key="1">
    <citation type="submission" date="2019-06" db="EMBL/GenBank/DDBJ databases">
        <title>A chromosomal-level reference genome of Carpinus fangiana (Coryloideae, Betulaceae).</title>
        <authorList>
            <person name="Yang X."/>
            <person name="Wang Z."/>
            <person name="Zhang L."/>
            <person name="Hao G."/>
            <person name="Liu J."/>
            <person name="Yang Y."/>
        </authorList>
    </citation>
    <scope>NUCLEOTIDE SEQUENCE [LARGE SCALE GENOMIC DNA]</scope>
    <source>
        <strain evidence="4">Cfa_2016G</strain>
        <tissue evidence="4">Leaf</tissue>
    </source>
</reference>
<dbReference type="InterPro" id="IPR013094">
    <property type="entry name" value="AB_hydrolase_3"/>
</dbReference>
<evidence type="ECO:0000313" key="5">
    <source>
        <dbReference type="Proteomes" id="UP000327013"/>
    </source>
</evidence>
<dbReference type="OrthoDB" id="408631at2759"/>
<dbReference type="GO" id="GO:0019433">
    <property type="term" value="P:triglyceride catabolic process"/>
    <property type="evidence" value="ECO:0007669"/>
    <property type="project" value="TreeGrafter"/>
</dbReference>
<dbReference type="GO" id="GO:0004806">
    <property type="term" value="F:triacylglycerol lipase activity"/>
    <property type="evidence" value="ECO:0007669"/>
    <property type="project" value="TreeGrafter"/>
</dbReference>
<organism evidence="4 5">
    <name type="scientific">Carpinus fangiana</name>
    <dbReference type="NCBI Taxonomy" id="176857"/>
    <lineage>
        <taxon>Eukaryota</taxon>
        <taxon>Viridiplantae</taxon>
        <taxon>Streptophyta</taxon>
        <taxon>Embryophyta</taxon>
        <taxon>Tracheophyta</taxon>
        <taxon>Spermatophyta</taxon>
        <taxon>Magnoliopsida</taxon>
        <taxon>eudicotyledons</taxon>
        <taxon>Gunneridae</taxon>
        <taxon>Pentapetalae</taxon>
        <taxon>rosids</taxon>
        <taxon>fabids</taxon>
        <taxon>Fagales</taxon>
        <taxon>Betulaceae</taxon>
        <taxon>Carpinus</taxon>
    </lineage>
</organism>
<sequence>MTTQPAIGRPNVPRAEAEPTKAPGLRPEPRIHDDLEMQMQPLHGPRWALYIQARIWRFLMAIGMALHRMAPPRPPKLAFSRVIPTTISPTQGSVSILFFVPKGYEERKRAGGPRYPVVVNFHGGGFTLGNATDDARWAGAVTEQVDAVVACVEYRRAPEHPFPTAVEDGVDAIIYIARHAQELHLNPERIAVSGFSSGGNMALTVPLRLQEELFLDQALANAPTSSTAQEATPVSPVKAPIVSVQNAAASDDDDSPTAPPRHATTPQTAQQVARLLHTIRIVAICAWYPSTDYTRTREERRATNVRKDQELSAVFTRLFDASYLQPPTLNMGNPYLSPGVASDALLAALPQHVILYTCEWDMLLDEGKRMRERLERVGKTVAYTMVEGVPHGWDRAPNPLRQDASVERHYRECCAKLRELLWDDRGMAGGPEDAKIGVCAMPEPAPGPGEMGQAVVGEKVARDEEEGHGEKQRGKEGACVLDLAQAPLPPLSSFMPMTGPGAAGCSSCSRLLLARLSGVCPSRVASLEVWVRQNLTGLDARRHTLADIAVARVGYFICSVTLSRRACCVCPSFASRLATVRPCNS</sequence>
<gene>
    <name evidence="4" type="ORF">FH972_021962</name>
</gene>
<dbReference type="SUPFAM" id="SSF53474">
    <property type="entry name" value="alpha/beta-Hydrolases"/>
    <property type="match status" value="1"/>
</dbReference>
<protein>
    <recommendedName>
        <fullName evidence="3">Alpha/beta hydrolase fold-3 domain-containing protein</fullName>
    </recommendedName>
</protein>
<comment type="caution">
    <text evidence="4">The sequence shown here is derived from an EMBL/GenBank/DDBJ whole genome shotgun (WGS) entry which is preliminary data.</text>
</comment>
<evidence type="ECO:0000256" key="2">
    <source>
        <dbReference type="SAM" id="MobiDB-lite"/>
    </source>
</evidence>
<feature type="region of interest" description="Disordered" evidence="2">
    <location>
        <begin position="1"/>
        <end position="29"/>
    </location>
</feature>
<name>A0A5N6KRD8_9ROSI</name>
<dbReference type="Gene3D" id="3.40.50.1820">
    <property type="entry name" value="alpha/beta hydrolase"/>
    <property type="match status" value="1"/>
</dbReference>
<dbReference type="EMBL" id="VIBQ01000010">
    <property type="protein sequence ID" value="KAB8339023.1"/>
    <property type="molecule type" value="Genomic_DNA"/>
</dbReference>
<evidence type="ECO:0000313" key="4">
    <source>
        <dbReference type="EMBL" id="KAB8339023.1"/>
    </source>
</evidence>
<dbReference type="GO" id="GO:0005829">
    <property type="term" value="C:cytosol"/>
    <property type="evidence" value="ECO:0007669"/>
    <property type="project" value="TreeGrafter"/>
</dbReference>